<evidence type="ECO:0000313" key="2">
    <source>
        <dbReference type="EMBL" id="PKR89552.1"/>
    </source>
</evidence>
<feature type="transmembrane region" description="Helical" evidence="1">
    <location>
        <begin position="20"/>
        <end position="44"/>
    </location>
</feature>
<dbReference type="EMBL" id="PJNW01000005">
    <property type="protein sequence ID" value="PKR89552.1"/>
    <property type="molecule type" value="Genomic_DNA"/>
</dbReference>
<feature type="transmembrane region" description="Helical" evidence="1">
    <location>
        <begin position="56"/>
        <end position="75"/>
    </location>
</feature>
<name>A0A1I4T592_9HYPH</name>
<dbReference type="AlphaFoldDB" id="A0A1I4T592"/>
<evidence type="ECO:0000256" key="1">
    <source>
        <dbReference type="SAM" id="Phobius"/>
    </source>
</evidence>
<proteinExistence type="predicted"/>
<gene>
    <name evidence="2" type="ORF">CXZ10_09275</name>
</gene>
<dbReference type="Proteomes" id="UP000233491">
    <property type="component" value="Unassembled WGS sequence"/>
</dbReference>
<protein>
    <submittedName>
        <fullName evidence="2">Uncharacterized protein</fullName>
    </submittedName>
</protein>
<organism evidence="2 3">
    <name type="scientific">Pleomorphomonas diazotrophica</name>
    <dbReference type="NCBI Taxonomy" id="1166257"/>
    <lineage>
        <taxon>Bacteria</taxon>
        <taxon>Pseudomonadati</taxon>
        <taxon>Pseudomonadota</taxon>
        <taxon>Alphaproteobacteria</taxon>
        <taxon>Hyphomicrobiales</taxon>
        <taxon>Pleomorphomonadaceae</taxon>
        <taxon>Pleomorphomonas</taxon>
    </lineage>
</organism>
<keyword evidence="3" id="KW-1185">Reference proteome</keyword>
<keyword evidence="1" id="KW-0812">Transmembrane</keyword>
<comment type="caution">
    <text evidence="2">The sequence shown here is derived from an EMBL/GenBank/DDBJ whole genome shotgun (WGS) entry which is preliminary data.</text>
</comment>
<dbReference type="OrthoDB" id="8449037at2"/>
<reference evidence="2 3" key="1">
    <citation type="submission" date="2017-12" db="EMBL/GenBank/DDBJ databases">
        <title>Anaerobic carbon monoxide metabolism by Pleomorphomonas carboxyditropha sp. nov., a new mesophilic hydrogenogenic carboxidotroph.</title>
        <authorList>
            <person name="Esquivel-Elizondo S."/>
            <person name="Krajmalnik-Brown R."/>
        </authorList>
    </citation>
    <scope>NUCLEOTIDE SEQUENCE [LARGE SCALE GENOMIC DNA]</scope>
    <source>
        <strain evidence="2 3">R5-392</strain>
    </source>
</reference>
<accession>A0A1I4T592</accession>
<evidence type="ECO:0000313" key="3">
    <source>
        <dbReference type="Proteomes" id="UP000233491"/>
    </source>
</evidence>
<dbReference type="RefSeq" id="WP_101288860.1">
    <property type="nucleotide sequence ID" value="NZ_FOUQ01000005.1"/>
</dbReference>
<sequence>MLVKTDDLPHEVRYTKTDAIISAVGATLLIVSEMLGAIVAFAWAIGSMLGLGETPILIFIGVMAIPGLVLSLTLTRRILRVEHSLRDSGSF</sequence>
<keyword evidence="1" id="KW-0472">Membrane</keyword>
<keyword evidence="1" id="KW-1133">Transmembrane helix</keyword>